<organism evidence="2 3">
    <name type="scientific">Arabis alpina</name>
    <name type="common">Alpine rock-cress</name>
    <dbReference type="NCBI Taxonomy" id="50452"/>
    <lineage>
        <taxon>Eukaryota</taxon>
        <taxon>Viridiplantae</taxon>
        <taxon>Streptophyta</taxon>
        <taxon>Embryophyta</taxon>
        <taxon>Tracheophyta</taxon>
        <taxon>Spermatophyta</taxon>
        <taxon>Magnoliopsida</taxon>
        <taxon>eudicotyledons</taxon>
        <taxon>Gunneridae</taxon>
        <taxon>Pentapetalae</taxon>
        <taxon>rosids</taxon>
        <taxon>malvids</taxon>
        <taxon>Brassicales</taxon>
        <taxon>Brassicaceae</taxon>
        <taxon>Arabideae</taxon>
        <taxon>Arabis</taxon>
    </lineage>
</organism>
<evidence type="ECO:0000313" key="3">
    <source>
        <dbReference type="Proteomes" id="UP000029120"/>
    </source>
</evidence>
<feature type="signal peptide" evidence="1">
    <location>
        <begin position="1"/>
        <end position="22"/>
    </location>
</feature>
<accession>A0A087HI32</accession>
<reference evidence="3" key="1">
    <citation type="journal article" date="2015" name="Nat. Plants">
        <title>Genome expansion of Arabis alpina linked with retrotransposition and reduced symmetric DNA methylation.</title>
        <authorList>
            <person name="Willing E.M."/>
            <person name="Rawat V."/>
            <person name="Mandakova T."/>
            <person name="Maumus F."/>
            <person name="James G.V."/>
            <person name="Nordstroem K.J."/>
            <person name="Becker C."/>
            <person name="Warthmann N."/>
            <person name="Chica C."/>
            <person name="Szarzynska B."/>
            <person name="Zytnicki M."/>
            <person name="Albani M.C."/>
            <person name="Kiefer C."/>
            <person name="Bergonzi S."/>
            <person name="Castaings L."/>
            <person name="Mateos J.L."/>
            <person name="Berns M.C."/>
            <person name="Bujdoso N."/>
            <person name="Piofczyk T."/>
            <person name="de Lorenzo L."/>
            <person name="Barrero-Sicilia C."/>
            <person name="Mateos I."/>
            <person name="Piednoel M."/>
            <person name="Hagmann J."/>
            <person name="Chen-Min-Tao R."/>
            <person name="Iglesias-Fernandez R."/>
            <person name="Schuster S.C."/>
            <person name="Alonso-Blanco C."/>
            <person name="Roudier F."/>
            <person name="Carbonero P."/>
            <person name="Paz-Ares J."/>
            <person name="Davis S.J."/>
            <person name="Pecinka A."/>
            <person name="Quesneville H."/>
            <person name="Colot V."/>
            <person name="Lysak M.A."/>
            <person name="Weigel D."/>
            <person name="Coupland G."/>
            <person name="Schneeberger K."/>
        </authorList>
    </citation>
    <scope>NUCLEOTIDE SEQUENCE [LARGE SCALE GENOMIC DNA]</scope>
    <source>
        <strain evidence="3">cv. Pajares</strain>
    </source>
</reference>
<gene>
    <name evidence="2" type="ordered locus">AALP_Aa2g171700</name>
</gene>
<dbReference type="AlphaFoldDB" id="A0A087HI32"/>
<feature type="chain" id="PRO_5001823239" evidence="1">
    <location>
        <begin position="23"/>
        <end position="38"/>
    </location>
</feature>
<dbReference type="EMBL" id="CM002870">
    <property type="protein sequence ID" value="KFK41784.1"/>
    <property type="molecule type" value="Genomic_DNA"/>
</dbReference>
<keyword evidence="3" id="KW-1185">Reference proteome</keyword>
<proteinExistence type="predicted"/>
<keyword evidence="1" id="KW-0732">Signal</keyword>
<sequence>MKPTLSLALIFLFVTLAAPILARPDGHVKDSLGHILRP</sequence>
<dbReference type="Proteomes" id="UP000029120">
    <property type="component" value="Chromosome 2"/>
</dbReference>
<protein>
    <submittedName>
        <fullName evidence="2">Uncharacterized protein</fullName>
    </submittedName>
</protein>
<evidence type="ECO:0000256" key="1">
    <source>
        <dbReference type="SAM" id="SignalP"/>
    </source>
</evidence>
<evidence type="ECO:0000313" key="2">
    <source>
        <dbReference type="EMBL" id="KFK41784.1"/>
    </source>
</evidence>
<name>A0A087HI32_ARAAL</name>
<feature type="non-terminal residue" evidence="2">
    <location>
        <position position="38"/>
    </location>
</feature>